<organism evidence="1">
    <name type="scientific">Picea sitchensis</name>
    <name type="common">Sitka spruce</name>
    <name type="synonym">Pinus sitchensis</name>
    <dbReference type="NCBI Taxonomy" id="3332"/>
    <lineage>
        <taxon>Eukaryota</taxon>
        <taxon>Viridiplantae</taxon>
        <taxon>Streptophyta</taxon>
        <taxon>Embryophyta</taxon>
        <taxon>Tracheophyta</taxon>
        <taxon>Spermatophyta</taxon>
        <taxon>Pinopsida</taxon>
        <taxon>Pinidae</taxon>
        <taxon>Conifers I</taxon>
        <taxon>Pinales</taxon>
        <taxon>Pinaceae</taxon>
        <taxon>Picea</taxon>
    </lineage>
</organism>
<dbReference type="EMBL" id="MK697699">
    <property type="protein sequence ID" value="QHR90011.1"/>
    <property type="molecule type" value="Genomic_DNA"/>
</dbReference>
<accession>A0A6B9XUK2</accession>
<sequence length="58" mass="6684">MVRPPTYADDLYLLISNPVPGKEVMEKGITYLLLCCFSHERSIYRKAGLLRHLCVVFL</sequence>
<gene>
    <name evidence="1" type="primary">orf04057</name>
    <name evidence="1" type="ORF">Q903MT_gene4034</name>
</gene>
<geneLocation type="mitochondrion" evidence="1"/>
<keyword evidence="1" id="KW-0496">Mitochondrion</keyword>
<proteinExistence type="predicted"/>
<reference evidence="1" key="1">
    <citation type="submission" date="2019-03" db="EMBL/GenBank/DDBJ databases">
        <title>Largest Complete Mitochondrial Genome of a Gymnosperm, Sitka Spruce (Picea sitchensis), Indicates Complex Physical Structure.</title>
        <authorList>
            <person name="Jackman S.D."/>
            <person name="Coombe L."/>
            <person name="Warren R."/>
            <person name="Kirk H."/>
            <person name="Trinh E."/>
            <person name="McLeod T."/>
            <person name="Pleasance S."/>
            <person name="Pandoh P."/>
            <person name="Zhao Y."/>
            <person name="Coope R."/>
            <person name="Bousquet J."/>
            <person name="Bohlmann J.C."/>
            <person name="Jones S.J.M."/>
            <person name="Birol I."/>
        </authorList>
    </citation>
    <scope>NUCLEOTIDE SEQUENCE</scope>
    <source>
        <strain evidence="1">Q903</strain>
    </source>
</reference>
<name>A0A6B9XUK2_PICSI</name>
<evidence type="ECO:0000313" key="1">
    <source>
        <dbReference type="EMBL" id="QHR90011.1"/>
    </source>
</evidence>
<dbReference type="AlphaFoldDB" id="A0A6B9XUK2"/>
<protein>
    <submittedName>
        <fullName evidence="1">Uncharacterized protein</fullName>
    </submittedName>
</protein>